<dbReference type="Gene3D" id="1.10.238.10">
    <property type="entry name" value="EF-hand"/>
    <property type="match status" value="1"/>
</dbReference>
<comment type="similarity">
    <text evidence="4">Belongs to the calcineurin regulatory subunit family.</text>
</comment>
<dbReference type="CDD" id="cd00051">
    <property type="entry name" value="EFh"/>
    <property type="match status" value="1"/>
</dbReference>
<keyword evidence="2" id="KW-0677">Repeat</keyword>
<feature type="domain" description="EF-hand" evidence="9">
    <location>
        <begin position="67"/>
        <end position="102"/>
    </location>
</feature>
<sequence length="109" mass="12414">MSAPHHITKPLLHFQVFKMSSAPAKSPFNEKELDELKKLFKKHDKNSDGRVDKAELFTLIKSTGEDVTADMVAKAIAEFDTNGDKALDFKEFMSLMIQLRLMDKEQNQS</sequence>
<dbReference type="InterPro" id="IPR002048">
    <property type="entry name" value="EF_hand_dom"/>
</dbReference>
<keyword evidence="3" id="KW-0106">Calcium</keyword>
<dbReference type="InterPro" id="IPR011992">
    <property type="entry name" value="EF-hand-dom_pair"/>
</dbReference>
<evidence type="ECO:0000256" key="5">
    <source>
        <dbReference type="ARBA" id="ARBA00023792"/>
    </source>
</evidence>
<feature type="domain" description="EF-hand" evidence="9">
    <location>
        <begin position="31"/>
        <end position="66"/>
    </location>
</feature>
<dbReference type="PROSITE" id="PS00018">
    <property type="entry name" value="EF_HAND_1"/>
    <property type="match status" value="2"/>
</dbReference>
<dbReference type="GO" id="GO:0005509">
    <property type="term" value="F:calcium ion binding"/>
    <property type="evidence" value="ECO:0007669"/>
    <property type="project" value="InterPro"/>
</dbReference>
<evidence type="ECO:0000256" key="1">
    <source>
        <dbReference type="ARBA" id="ARBA00022723"/>
    </source>
</evidence>
<dbReference type="PROSITE" id="PS50222">
    <property type="entry name" value="EF_HAND_2"/>
    <property type="match status" value="2"/>
</dbReference>
<evidence type="ECO:0000313" key="10">
    <source>
        <dbReference type="EMBL" id="KAF9964984.1"/>
    </source>
</evidence>
<comment type="caution">
    <text evidence="10">The sequence shown here is derived from an EMBL/GenBank/DDBJ whole genome shotgun (WGS) entry which is preliminary data.</text>
</comment>
<evidence type="ECO:0000256" key="3">
    <source>
        <dbReference type="ARBA" id="ARBA00022837"/>
    </source>
</evidence>
<dbReference type="Proteomes" id="UP000738359">
    <property type="component" value="Unassembled WGS sequence"/>
</dbReference>
<accession>A0A9P6JC55</accession>
<keyword evidence="1" id="KW-0479">Metal-binding</keyword>
<dbReference type="EMBL" id="JAAAHY010000299">
    <property type="protein sequence ID" value="KAF9964984.1"/>
    <property type="molecule type" value="Genomic_DNA"/>
</dbReference>
<dbReference type="SMART" id="SM00054">
    <property type="entry name" value="EFh"/>
    <property type="match status" value="2"/>
</dbReference>
<dbReference type="PANTHER" id="PTHR45942">
    <property type="entry name" value="PROTEIN PHOSPATASE 3 REGULATORY SUBUNIT B ALPHA ISOFORM TYPE 1"/>
    <property type="match status" value="1"/>
</dbReference>
<dbReference type="InterPro" id="IPR018247">
    <property type="entry name" value="EF_Hand_1_Ca_BS"/>
</dbReference>
<evidence type="ECO:0000256" key="6">
    <source>
        <dbReference type="ARBA" id="ARBA00023832"/>
    </source>
</evidence>
<dbReference type="OrthoDB" id="26525at2759"/>
<reference evidence="10" key="1">
    <citation type="journal article" date="2020" name="Fungal Divers.">
        <title>Resolving the Mortierellaceae phylogeny through synthesis of multi-gene phylogenetics and phylogenomics.</title>
        <authorList>
            <person name="Vandepol N."/>
            <person name="Liber J."/>
            <person name="Desiro A."/>
            <person name="Na H."/>
            <person name="Kennedy M."/>
            <person name="Barry K."/>
            <person name="Grigoriev I.V."/>
            <person name="Miller A.N."/>
            <person name="O'Donnell K."/>
            <person name="Stajich J.E."/>
            <person name="Bonito G."/>
        </authorList>
    </citation>
    <scope>NUCLEOTIDE SEQUENCE</scope>
    <source>
        <strain evidence="10">CK1249</strain>
    </source>
</reference>
<name>A0A9P6JC55_MORAP</name>
<proteinExistence type="inferred from homology"/>
<evidence type="ECO:0000256" key="4">
    <source>
        <dbReference type="ARBA" id="ARBA00023774"/>
    </source>
</evidence>
<keyword evidence="11" id="KW-1185">Reference proteome</keyword>
<gene>
    <name evidence="10" type="ORF">BGZ70_005588</name>
</gene>
<dbReference type="SUPFAM" id="SSF47473">
    <property type="entry name" value="EF-hand"/>
    <property type="match status" value="1"/>
</dbReference>
<dbReference type="AlphaFoldDB" id="A0A9P6JC55"/>
<evidence type="ECO:0000256" key="8">
    <source>
        <dbReference type="ARBA" id="ARBA00032848"/>
    </source>
</evidence>
<evidence type="ECO:0000313" key="11">
    <source>
        <dbReference type="Proteomes" id="UP000738359"/>
    </source>
</evidence>
<evidence type="ECO:0000259" key="9">
    <source>
        <dbReference type="PROSITE" id="PS50222"/>
    </source>
</evidence>
<organism evidence="10 11">
    <name type="scientific">Mortierella alpina</name>
    <name type="common">Oleaginous fungus</name>
    <name type="synonym">Mortierella renispora</name>
    <dbReference type="NCBI Taxonomy" id="64518"/>
    <lineage>
        <taxon>Eukaryota</taxon>
        <taxon>Fungi</taxon>
        <taxon>Fungi incertae sedis</taxon>
        <taxon>Mucoromycota</taxon>
        <taxon>Mortierellomycotina</taxon>
        <taxon>Mortierellomycetes</taxon>
        <taxon>Mortierellales</taxon>
        <taxon>Mortierellaceae</taxon>
        <taxon>Mortierella</taxon>
    </lineage>
</organism>
<evidence type="ECO:0000256" key="2">
    <source>
        <dbReference type="ARBA" id="ARBA00022737"/>
    </source>
</evidence>
<dbReference type="Pfam" id="PF13499">
    <property type="entry name" value="EF-hand_7"/>
    <property type="match status" value="1"/>
</dbReference>
<protein>
    <recommendedName>
        <fullName evidence="6">Calcineurin subunit B</fullName>
    </recommendedName>
    <alternativeName>
        <fullName evidence="7">Calcineurin regulatory subunit</fullName>
    </alternativeName>
    <alternativeName>
        <fullName evidence="8">Protein phosphatase 2B regulatory subunit</fullName>
    </alternativeName>
</protein>
<evidence type="ECO:0000256" key="7">
    <source>
        <dbReference type="ARBA" id="ARBA00031295"/>
    </source>
</evidence>
<comment type="subunit">
    <text evidence="5">Composed of a catalytic subunit (A) and a regulatory subunit (B).</text>
</comment>